<keyword evidence="1" id="KW-0472">Membrane</keyword>
<sequence>MINAGSTEEFLCHWGLTSPILVPWAGRMQSFQDNLTDLASIIPTMVFLAVLGFLLLGPLRKIVFGRPPWRRWPPSAASDVADPRNQLEFVSRVRFETQPLLNKGEFQVLLILEKVAREVNDGFRVMAQTSLGEILRPVRGTWGNGNDDLAYRSINSKRADFVIVDRFGIAALVVEYQGHGHYQGNAALRDAVKREALTNAGVTLLEVPARYNRDGVAGEVKRVLLQHGGRGAEDPLARFTGKRP</sequence>
<evidence type="ECO:0000313" key="4">
    <source>
        <dbReference type="Proteomes" id="UP000005952"/>
    </source>
</evidence>
<keyword evidence="1" id="KW-0812">Transmembrane</keyword>
<dbReference type="RefSeq" id="WP_015597114.1">
    <property type="nucleotide sequence ID" value="NC_021172.1"/>
</dbReference>
<dbReference type="AlphaFoldDB" id="N0B4E2"/>
<feature type="transmembrane region" description="Helical" evidence="1">
    <location>
        <begin position="38"/>
        <end position="56"/>
    </location>
</feature>
<name>N0B4E2_9HYPH</name>
<dbReference type="HOGENOM" id="CLU_1136842_0_0_5"/>
<keyword evidence="4" id="KW-1185">Reference proteome</keyword>
<protein>
    <recommendedName>
        <fullName evidence="2">DUF2726 domain-containing protein</fullName>
    </recommendedName>
</protein>
<proteinExistence type="predicted"/>
<dbReference type="Proteomes" id="UP000005952">
    <property type="component" value="Chromosome"/>
</dbReference>
<reference evidence="3 4" key="1">
    <citation type="journal article" date="2013" name="Genome Announc.">
        <title>Genome sequences for three denitrifying bacterial strains isolated from a uranium- and nitrate-contaminated subsurface environment.</title>
        <authorList>
            <person name="Venkatramanan R."/>
            <person name="Prakash O."/>
            <person name="Woyke T."/>
            <person name="Chain P."/>
            <person name="Goodwin L.A."/>
            <person name="Watson D."/>
            <person name="Brooks S."/>
            <person name="Kostka J.E."/>
            <person name="Green S.J."/>
        </authorList>
    </citation>
    <scope>NUCLEOTIDE SEQUENCE [LARGE SCALE GENOMIC DNA]</scope>
    <source>
        <strain evidence="3 4">1NES1</strain>
    </source>
</reference>
<evidence type="ECO:0000256" key="1">
    <source>
        <dbReference type="SAM" id="Phobius"/>
    </source>
</evidence>
<dbReference type="eggNOG" id="ENOG5032UT1">
    <property type="taxonomic scope" value="Bacteria"/>
</dbReference>
<feature type="domain" description="DUF2726" evidence="2">
    <location>
        <begin position="98"/>
        <end position="210"/>
    </location>
</feature>
<accession>N0B4E2</accession>
<dbReference type="EMBL" id="CP005587">
    <property type="protein sequence ID" value="AGK57077.1"/>
    <property type="molecule type" value="Genomic_DNA"/>
</dbReference>
<dbReference type="KEGG" id="hdt:HYPDE_26983"/>
<evidence type="ECO:0000313" key="3">
    <source>
        <dbReference type="EMBL" id="AGK57077.1"/>
    </source>
</evidence>
<dbReference type="STRING" id="670307.HYPDE_26983"/>
<keyword evidence="1" id="KW-1133">Transmembrane helix</keyword>
<organism evidence="3 4">
    <name type="scientific">Hyphomicrobium denitrificans 1NES1</name>
    <dbReference type="NCBI Taxonomy" id="670307"/>
    <lineage>
        <taxon>Bacteria</taxon>
        <taxon>Pseudomonadati</taxon>
        <taxon>Pseudomonadota</taxon>
        <taxon>Alphaproteobacteria</taxon>
        <taxon>Hyphomicrobiales</taxon>
        <taxon>Hyphomicrobiaceae</taxon>
        <taxon>Hyphomicrobium</taxon>
    </lineage>
</organism>
<gene>
    <name evidence="3" type="ORF">HYPDE_26983</name>
</gene>
<dbReference type="Pfam" id="PF10881">
    <property type="entry name" value="DUF2726"/>
    <property type="match status" value="1"/>
</dbReference>
<dbReference type="OrthoDB" id="5679025at2"/>
<evidence type="ECO:0000259" key="2">
    <source>
        <dbReference type="Pfam" id="PF10881"/>
    </source>
</evidence>
<dbReference type="InterPro" id="IPR024402">
    <property type="entry name" value="DUF2726"/>
</dbReference>